<dbReference type="GO" id="GO:0016829">
    <property type="term" value="F:lyase activity"/>
    <property type="evidence" value="ECO:0007669"/>
    <property type="project" value="InterPro"/>
</dbReference>
<gene>
    <name evidence="4" type="ORF">C9F09_09540</name>
</gene>
<protein>
    <recommendedName>
        <fullName evidence="3">MmgE/PrpD N-terminal domain-containing protein</fullName>
    </recommendedName>
</protein>
<dbReference type="InterPro" id="IPR045336">
    <property type="entry name" value="MmgE_PrpD_N"/>
</dbReference>
<dbReference type="InterPro" id="IPR042183">
    <property type="entry name" value="MmgE/PrpD_sf_1"/>
</dbReference>
<evidence type="ECO:0000313" key="4">
    <source>
        <dbReference type="EMBL" id="TGC94602.1"/>
    </source>
</evidence>
<dbReference type="PANTHER" id="PTHR16943:SF8">
    <property type="entry name" value="2-METHYLCITRATE DEHYDRATASE"/>
    <property type="match status" value="1"/>
</dbReference>
<reference evidence="4 5" key="1">
    <citation type="submission" date="2018-03" db="EMBL/GenBank/DDBJ databases">
        <title>Non-Typhoidal Salmonella genome sequencing and assembly.</title>
        <authorList>
            <person name="Matchawe C."/>
        </authorList>
    </citation>
    <scope>NUCLEOTIDE SEQUENCE [LARGE SCALE GENOMIC DNA]</scope>
    <source>
        <strain evidence="4 5">35dea</strain>
    </source>
</reference>
<dbReference type="Proteomes" id="UP000298491">
    <property type="component" value="Unassembled WGS sequence"/>
</dbReference>
<comment type="similarity">
    <text evidence="1">Belongs to the PrpD family.</text>
</comment>
<organism evidence="4 5">
    <name type="scientific">Salmonella enterica subsp. enterica serovar Wilhelmsburg</name>
    <dbReference type="NCBI Taxonomy" id="1960126"/>
    <lineage>
        <taxon>Bacteria</taxon>
        <taxon>Pseudomonadati</taxon>
        <taxon>Pseudomonadota</taxon>
        <taxon>Gammaproteobacteria</taxon>
        <taxon>Enterobacterales</taxon>
        <taxon>Enterobacteriaceae</taxon>
        <taxon>Salmonella</taxon>
    </lineage>
</organism>
<dbReference type="Pfam" id="PF03972">
    <property type="entry name" value="MmgE_PrpD_N"/>
    <property type="match status" value="1"/>
</dbReference>
<dbReference type="InterPro" id="IPR005656">
    <property type="entry name" value="MmgE_PrpD"/>
</dbReference>
<dbReference type="AlphaFoldDB" id="A0A659R024"/>
<sequence length="104" mass="10728">RGARRSPPEPGGGRAHGRPVTGASTAGGAEMLGLTRDEILNAVSLAWVDGQSLRTYRHAPNTGTRKSWAAGDATSRAERLALLAKAGEMGDPSSITGRTWGCSA</sequence>
<evidence type="ECO:0000259" key="3">
    <source>
        <dbReference type="Pfam" id="PF03972"/>
    </source>
</evidence>
<feature type="domain" description="MmgE/PrpD N-terminal" evidence="3">
    <location>
        <begin position="15"/>
        <end position="102"/>
    </location>
</feature>
<accession>A0A659R024</accession>
<evidence type="ECO:0000256" key="2">
    <source>
        <dbReference type="SAM" id="MobiDB-lite"/>
    </source>
</evidence>
<feature type="non-terminal residue" evidence="4">
    <location>
        <position position="1"/>
    </location>
</feature>
<feature type="region of interest" description="Disordered" evidence="2">
    <location>
        <begin position="1"/>
        <end position="29"/>
    </location>
</feature>
<dbReference type="SUPFAM" id="SSF103378">
    <property type="entry name" value="2-methylcitrate dehydratase PrpD"/>
    <property type="match status" value="1"/>
</dbReference>
<dbReference type="EMBL" id="PYKB01000637">
    <property type="protein sequence ID" value="TGC94602.1"/>
    <property type="molecule type" value="Genomic_DNA"/>
</dbReference>
<dbReference type="PANTHER" id="PTHR16943">
    <property type="entry name" value="2-METHYLCITRATE DEHYDRATASE-RELATED"/>
    <property type="match status" value="1"/>
</dbReference>
<name>A0A659R024_SALET</name>
<dbReference type="Gene3D" id="1.10.4100.10">
    <property type="entry name" value="2-methylcitrate dehydratase PrpD"/>
    <property type="match status" value="1"/>
</dbReference>
<evidence type="ECO:0000256" key="1">
    <source>
        <dbReference type="ARBA" id="ARBA00006174"/>
    </source>
</evidence>
<feature type="non-terminal residue" evidence="4">
    <location>
        <position position="104"/>
    </location>
</feature>
<dbReference type="InterPro" id="IPR036148">
    <property type="entry name" value="MmgE/PrpD_sf"/>
</dbReference>
<comment type="caution">
    <text evidence="4">The sequence shown here is derived from an EMBL/GenBank/DDBJ whole genome shotgun (WGS) entry which is preliminary data.</text>
</comment>
<evidence type="ECO:0000313" key="5">
    <source>
        <dbReference type="Proteomes" id="UP000298491"/>
    </source>
</evidence>
<proteinExistence type="inferred from homology"/>